<keyword evidence="1" id="KW-0805">Transcription regulation</keyword>
<dbReference type="SMART" id="SM00344">
    <property type="entry name" value="HTH_ASNC"/>
    <property type="match status" value="1"/>
</dbReference>
<reference evidence="5" key="1">
    <citation type="submission" date="2007-09" db="EMBL/GenBank/DDBJ databases">
        <title>Complete sequence of chromosome of Serratia proteamaculans 568.</title>
        <authorList>
            <consortium name="US DOE Joint Genome Institute"/>
            <person name="Copeland A."/>
            <person name="Lucas S."/>
            <person name="Lapidus A."/>
            <person name="Barry K."/>
            <person name="Glavina del Rio T."/>
            <person name="Dalin E."/>
            <person name="Tice H."/>
            <person name="Pitluck S."/>
            <person name="Chain P."/>
            <person name="Malfatti S."/>
            <person name="Shin M."/>
            <person name="Vergez L."/>
            <person name="Schmutz J."/>
            <person name="Larimer F."/>
            <person name="Land M."/>
            <person name="Hauser L."/>
            <person name="Kyrpides N."/>
            <person name="Kim E."/>
            <person name="Taghavi S."/>
            <person name="Newman L."/>
            <person name="Vangronsveld J."/>
            <person name="van der Lelie D."/>
            <person name="Richardson P."/>
        </authorList>
    </citation>
    <scope>NUCLEOTIDE SEQUENCE [LARGE SCALE GENOMIC DNA]</scope>
    <source>
        <strain evidence="5">568</strain>
    </source>
</reference>
<feature type="domain" description="HTH asnC-type" evidence="4">
    <location>
        <begin position="2"/>
        <end position="63"/>
    </location>
</feature>
<dbReference type="Pfam" id="PF13412">
    <property type="entry name" value="HTH_24"/>
    <property type="match status" value="1"/>
</dbReference>
<keyword evidence="3" id="KW-0804">Transcription</keyword>
<protein>
    <submittedName>
        <fullName evidence="5">Transcriptional regulator, AsnC family</fullName>
    </submittedName>
</protein>
<dbReference type="Gene3D" id="1.10.10.10">
    <property type="entry name" value="Winged helix-like DNA-binding domain superfamily/Winged helix DNA-binding domain"/>
    <property type="match status" value="1"/>
</dbReference>
<dbReference type="PRINTS" id="PR00033">
    <property type="entry name" value="HTHASNC"/>
</dbReference>
<dbReference type="PANTHER" id="PTHR30154:SF17">
    <property type="entry name" value="DNA-BINDING TRANSCRIPTIONAL ACTIVATOR DECR"/>
    <property type="match status" value="1"/>
</dbReference>
<dbReference type="InterPro" id="IPR019887">
    <property type="entry name" value="Tscrpt_reg_AsnC/Lrp_C"/>
</dbReference>
<dbReference type="InterPro" id="IPR036388">
    <property type="entry name" value="WH-like_DNA-bd_sf"/>
</dbReference>
<evidence type="ECO:0000259" key="4">
    <source>
        <dbReference type="PROSITE" id="PS50956"/>
    </source>
</evidence>
<dbReference type="GO" id="GO:0006355">
    <property type="term" value="P:regulation of DNA-templated transcription"/>
    <property type="evidence" value="ECO:0007669"/>
    <property type="project" value="UniProtKB-ARBA"/>
</dbReference>
<dbReference type="EMBL" id="CP000826">
    <property type="protein sequence ID" value="ABV41149.1"/>
    <property type="molecule type" value="Genomic_DNA"/>
</dbReference>
<dbReference type="InterPro" id="IPR019888">
    <property type="entry name" value="Tscrpt_reg_AsnC-like"/>
</dbReference>
<evidence type="ECO:0000256" key="2">
    <source>
        <dbReference type="ARBA" id="ARBA00023125"/>
    </source>
</evidence>
<dbReference type="PANTHER" id="PTHR30154">
    <property type="entry name" value="LEUCINE-RESPONSIVE REGULATORY PROTEIN"/>
    <property type="match status" value="1"/>
</dbReference>
<accession>A8GDF9</accession>
<dbReference type="InterPro" id="IPR011991">
    <property type="entry name" value="ArsR-like_HTH"/>
</dbReference>
<dbReference type="Pfam" id="PF01037">
    <property type="entry name" value="AsnC_trans_reg"/>
    <property type="match status" value="1"/>
</dbReference>
<gene>
    <name evidence="5" type="ordered locus">Spro_2046</name>
</gene>
<evidence type="ECO:0000313" key="5">
    <source>
        <dbReference type="EMBL" id="ABV41149.1"/>
    </source>
</evidence>
<proteinExistence type="predicted"/>
<name>A8GDF9_SERP5</name>
<dbReference type="HOGENOM" id="CLU_091233_0_2_6"/>
<dbReference type="eggNOG" id="COG1522">
    <property type="taxonomic scope" value="Bacteria"/>
</dbReference>
<dbReference type="CDD" id="cd00090">
    <property type="entry name" value="HTH_ARSR"/>
    <property type="match status" value="1"/>
</dbReference>
<dbReference type="InterPro" id="IPR011008">
    <property type="entry name" value="Dimeric_a/b-barrel"/>
</dbReference>
<dbReference type="PROSITE" id="PS50956">
    <property type="entry name" value="HTH_ASNC_2"/>
    <property type="match status" value="1"/>
</dbReference>
<dbReference type="GO" id="GO:0043565">
    <property type="term" value="F:sequence-specific DNA binding"/>
    <property type="evidence" value="ECO:0007669"/>
    <property type="project" value="InterPro"/>
</dbReference>
<dbReference type="AlphaFoldDB" id="A8GDF9"/>
<dbReference type="Gene3D" id="3.30.70.920">
    <property type="match status" value="1"/>
</dbReference>
<dbReference type="PROSITE" id="PS00519">
    <property type="entry name" value="HTH_ASNC_1"/>
    <property type="match status" value="1"/>
</dbReference>
<sequence length="153" mass="17736">MLDKKDKELLKLLQCDCTLSLQDLAEAVNLTPNPCWKRIKRLEDEGFIIGRVALLSKSKLNLSLTAFVMIKTRNHSHEWYKDFVSQVDDMVEVISLFRTTGEYDYLLQVVVSDMKGYDDFYKKLVRLVNELSDVTSSFSMEEIKYTTQIPLPS</sequence>
<dbReference type="OrthoDB" id="166264at2"/>
<dbReference type="InterPro" id="IPR000485">
    <property type="entry name" value="AsnC-type_HTH_dom"/>
</dbReference>
<keyword evidence="2" id="KW-0238">DNA-binding</keyword>
<dbReference type="GO" id="GO:0043200">
    <property type="term" value="P:response to amino acid"/>
    <property type="evidence" value="ECO:0007669"/>
    <property type="project" value="TreeGrafter"/>
</dbReference>
<dbReference type="InterPro" id="IPR036390">
    <property type="entry name" value="WH_DNA-bd_sf"/>
</dbReference>
<dbReference type="STRING" id="399741.Spro_2046"/>
<evidence type="ECO:0000256" key="3">
    <source>
        <dbReference type="ARBA" id="ARBA00023163"/>
    </source>
</evidence>
<dbReference type="SUPFAM" id="SSF46785">
    <property type="entry name" value="Winged helix' DNA-binding domain"/>
    <property type="match status" value="1"/>
</dbReference>
<organism evidence="5">
    <name type="scientific">Serratia proteamaculans (strain 568)</name>
    <dbReference type="NCBI Taxonomy" id="399741"/>
    <lineage>
        <taxon>Bacteria</taxon>
        <taxon>Pseudomonadati</taxon>
        <taxon>Pseudomonadota</taxon>
        <taxon>Gammaproteobacteria</taxon>
        <taxon>Enterobacterales</taxon>
        <taxon>Yersiniaceae</taxon>
        <taxon>Serratia</taxon>
    </lineage>
</organism>
<evidence type="ECO:0000256" key="1">
    <source>
        <dbReference type="ARBA" id="ARBA00023015"/>
    </source>
</evidence>
<dbReference type="InterPro" id="IPR019885">
    <property type="entry name" value="Tscrpt_reg_HTH_AsnC-type_CS"/>
</dbReference>
<dbReference type="GO" id="GO:0005829">
    <property type="term" value="C:cytosol"/>
    <property type="evidence" value="ECO:0007669"/>
    <property type="project" value="TreeGrafter"/>
</dbReference>
<dbReference type="KEGG" id="spe:Spro_2046"/>
<dbReference type="SUPFAM" id="SSF54909">
    <property type="entry name" value="Dimeric alpha+beta barrel"/>
    <property type="match status" value="1"/>
</dbReference>